<dbReference type="GO" id="GO:0005886">
    <property type="term" value="C:plasma membrane"/>
    <property type="evidence" value="ECO:0007669"/>
    <property type="project" value="UniProtKB-SubCell"/>
</dbReference>
<reference evidence="9 10" key="1">
    <citation type="journal article" date="2019" name="ISME J.">
        <title>Insights into ecological role of a new deltaproteobacterial order Candidatus Acidulodesulfobacterales by metagenomics and metatranscriptomics.</title>
        <authorList>
            <person name="Tan S."/>
            <person name="Liu J."/>
            <person name="Fang Y."/>
            <person name="Hedlund B.P."/>
            <person name="Lian Z.H."/>
            <person name="Huang L.Y."/>
            <person name="Li J.T."/>
            <person name="Huang L.N."/>
            <person name="Li W.J."/>
            <person name="Jiang H.C."/>
            <person name="Dong H.L."/>
            <person name="Shu W.S."/>
        </authorList>
    </citation>
    <scope>NUCLEOTIDE SEQUENCE [LARGE SCALE GENOMIC DNA]</scope>
    <source>
        <strain evidence="9">AP1</strain>
    </source>
</reference>
<dbReference type="InterPro" id="IPR004688">
    <property type="entry name" value="Ni/Co_transpt"/>
</dbReference>
<evidence type="ECO:0000313" key="10">
    <source>
        <dbReference type="Proteomes" id="UP000319296"/>
    </source>
</evidence>
<evidence type="ECO:0000313" key="9">
    <source>
        <dbReference type="EMBL" id="RZD18475.1"/>
    </source>
</evidence>
<keyword evidence="3 8" id="KW-0813">Transport</keyword>
<keyword evidence="7 8" id="KW-0472">Membrane</keyword>
<dbReference type="AlphaFoldDB" id="A0A519BMJ5"/>
<evidence type="ECO:0000256" key="5">
    <source>
        <dbReference type="ARBA" id="ARBA00022692"/>
    </source>
</evidence>
<comment type="caution">
    <text evidence="9">The sequence shown here is derived from an EMBL/GenBank/DDBJ whole genome shotgun (WGS) entry which is preliminary data.</text>
</comment>
<evidence type="ECO:0000256" key="3">
    <source>
        <dbReference type="ARBA" id="ARBA00022448"/>
    </source>
</evidence>
<gene>
    <name evidence="9" type="ORF">EVG15_05435</name>
</gene>
<name>A0A519BMJ5_9DELT</name>
<evidence type="ECO:0000256" key="6">
    <source>
        <dbReference type="ARBA" id="ARBA00022989"/>
    </source>
</evidence>
<accession>A0A519BMJ5</accession>
<proteinExistence type="inferred from homology"/>
<dbReference type="GO" id="GO:0015099">
    <property type="term" value="F:nickel cation transmembrane transporter activity"/>
    <property type="evidence" value="ECO:0007669"/>
    <property type="project" value="UniProtKB-UniRule"/>
</dbReference>
<feature type="transmembrane region" description="Helical" evidence="8">
    <location>
        <begin position="299"/>
        <end position="322"/>
    </location>
</feature>
<feature type="transmembrane region" description="Helical" evidence="8">
    <location>
        <begin position="7"/>
        <end position="29"/>
    </location>
</feature>
<feature type="transmembrane region" description="Helical" evidence="8">
    <location>
        <begin position="76"/>
        <end position="99"/>
    </location>
</feature>
<dbReference type="PANTHER" id="PTHR31611:SF0">
    <property type="entry name" value="HIGH-AFFINITY NICKEL TRANSPORT PROTEIN NIC1"/>
    <property type="match status" value="1"/>
</dbReference>
<feature type="transmembrane region" description="Helical" evidence="8">
    <location>
        <begin position="35"/>
        <end position="53"/>
    </location>
</feature>
<dbReference type="Pfam" id="PF03824">
    <property type="entry name" value="NicO"/>
    <property type="match status" value="1"/>
</dbReference>
<feature type="transmembrane region" description="Helical" evidence="8">
    <location>
        <begin position="181"/>
        <end position="205"/>
    </location>
</feature>
<keyword evidence="5 8" id="KW-0812">Transmembrane</keyword>
<evidence type="ECO:0000256" key="2">
    <source>
        <dbReference type="ARBA" id="ARBA00010892"/>
    </source>
</evidence>
<dbReference type="InterPro" id="IPR011541">
    <property type="entry name" value="Ni/Co_transpt_high_affinity"/>
</dbReference>
<sequence>MPKDVKFRIIFLYSFILFLFILSVTILFLRLSANPMFMSLGILAIILGAKHGLDADHMSAIDNATRKLMNEGKKPVTTGFFFSLGHSTSVIVMVFLIALTGKEIDKILPLYYTNTLAVLSTGFSASFLYLLGFMNLIILLSIIKLAKNYKDYNDKFEEELSKRGFMNRYFRKLFNIIKNTYQMYFVGLLFGLGFDTGTEAIILGLGGTLAAAGHPLIDIMILPLLFSTTMILVDTTDGVLMALAYNWALINPIRKLRYNITMTSVSIFLAFIVGTIEWIQVISIQLGVNGGLFRSIDNLSFSLIGGIIAVLFIIIFSASILLSKLVKINID</sequence>
<feature type="transmembrane region" description="Helical" evidence="8">
    <location>
        <begin position="225"/>
        <end position="248"/>
    </location>
</feature>
<dbReference type="PANTHER" id="PTHR31611">
    <property type="entry name" value="HIGH-AFFINITY NICKEL TRANSPORT PROTEIN NIC1"/>
    <property type="match status" value="1"/>
</dbReference>
<comment type="similarity">
    <text evidence="2 8">Belongs to the NiCoT transporter (TC 2.A.52) family.</text>
</comment>
<protein>
    <recommendedName>
        <fullName evidence="8">Nickel/cobalt efflux system</fullName>
    </recommendedName>
</protein>
<dbReference type="EMBL" id="SGBB01000008">
    <property type="protein sequence ID" value="RZD18475.1"/>
    <property type="molecule type" value="Genomic_DNA"/>
</dbReference>
<evidence type="ECO:0000256" key="8">
    <source>
        <dbReference type="RuleBase" id="RU362101"/>
    </source>
</evidence>
<evidence type="ECO:0000256" key="1">
    <source>
        <dbReference type="ARBA" id="ARBA00004127"/>
    </source>
</evidence>
<dbReference type="Proteomes" id="UP000319296">
    <property type="component" value="Unassembled WGS sequence"/>
</dbReference>
<keyword evidence="4" id="KW-0533">Nickel</keyword>
<feature type="transmembrane region" description="Helical" evidence="8">
    <location>
        <begin position="119"/>
        <end position="143"/>
    </location>
</feature>
<evidence type="ECO:0000256" key="4">
    <source>
        <dbReference type="ARBA" id="ARBA00022596"/>
    </source>
</evidence>
<comment type="subcellular location">
    <subcellularLocation>
        <location evidence="8">Cell membrane</location>
        <topology evidence="8">Multi-pass membrane protein</topology>
    </subcellularLocation>
    <subcellularLocation>
        <location evidence="1">Endomembrane system</location>
        <topology evidence="1">Multi-pass membrane protein</topology>
    </subcellularLocation>
</comment>
<feature type="transmembrane region" description="Helical" evidence="8">
    <location>
        <begin position="260"/>
        <end position="279"/>
    </location>
</feature>
<keyword evidence="6 8" id="KW-1133">Transmembrane helix</keyword>
<organism evidence="9 10">
    <name type="scientific">Candidatus Acididesulfobacter diazotrophicus</name>
    <dbReference type="NCBI Taxonomy" id="2597226"/>
    <lineage>
        <taxon>Bacteria</taxon>
        <taxon>Deltaproteobacteria</taxon>
        <taxon>Candidatus Acidulodesulfobacterales</taxon>
        <taxon>Candidatus Acididesulfobacter</taxon>
    </lineage>
</organism>
<dbReference type="GO" id="GO:0012505">
    <property type="term" value="C:endomembrane system"/>
    <property type="evidence" value="ECO:0007669"/>
    <property type="project" value="UniProtKB-SubCell"/>
</dbReference>
<evidence type="ECO:0000256" key="7">
    <source>
        <dbReference type="ARBA" id="ARBA00023136"/>
    </source>
</evidence>